<dbReference type="EMBL" id="PZJG01000007">
    <property type="protein sequence ID" value="RAK48681.1"/>
    <property type="molecule type" value="Genomic_DNA"/>
</dbReference>
<keyword evidence="8" id="KW-0125">Carotenoid biosynthesis</keyword>
<dbReference type="UniPathway" id="UPA00029">
    <property type="reaction ID" value="UER00556"/>
</dbReference>
<dbReference type="PANTHER" id="PTHR31480">
    <property type="entry name" value="BIFUNCTIONAL LYCOPENE CYCLASE/PHYTOENE SYNTHASE"/>
    <property type="match status" value="1"/>
</dbReference>
<evidence type="ECO:0000256" key="9">
    <source>
        <dbReference type="ARBA" id="ARBA00031761"/>
    </source>
</evidence>
<dbReference type="InterPro" id="IPR002060">
    <property type="entry name" value="Squ/phyt_synthse"/>
</dbReference>
<comment type="pathway">
    <text evidence="3">Carotenoid biosynthesis; staphyloxanthin biosynthesis; staphyloxanthin from farnesyl diphosphate: step 1/5.</text>
</comment>
<evidence type="ECO:0000256" key="5">
    <source>
        <dbReference type="ARBA" id="ARBA00012627"/>
    </source>
</evidence>
<evidence type="ECO:0000256" key="1">
    <source>
        <dbReference type="ARBA" id="ARBA00000746"/>
    </source>
</evidence>
<dbReference type="InterPro" id="IPR019845">
    <property type="entry name" value="Squalene/phytoene_synthase_CS"/>
</dbReference>
<comment type="catalytic activity">
    <reaction evidence="1">
        <text>2 (2E,6E)-farnesyl diphosphate = 15-cis-4,4'-diapophytoene + 2 diphosphate</text>
        <dbReference type="Rhea" id="RHEA:31547"/>
        <dbReference type="ChEBI" id="CHEBI:33019"/>
        <dbReference type="ChEBI" id="CHEBI:62738"/>
        <dbReference type="ChEBI" id="CHEBI:175763"/>
        <dbReference type="EC" id="2.5.1.96"/>
    </reaction>
</comment>
<organism evidence="11 12">
    <name type="scientific">Macrococcoides bohemicum</name>
    <dbReference type="NCBI Taxonomy" id="1903056"/>
    <lineage>
        <taxon>Bacteria</taxon>
        <taxon>Bacillati</taxon>
        <taxon>Bacillota</taxon>
        <taxon>Bacilli</taxon>
        <taxon>Bacillales</taxon>
        <taxon>Staphylococcaceae</taxon>
        <taxon>Macrococcoides</taxon>
    </lineage>
</organism>
<protein>
    <recommendedName>
        <fullName evidence="6">4,4'-diapophytoene synthase</fullName>
        <ecNumber evidence="5">2.5.1.96</ecNumber>
    </recommendedName>
    <alternativeName>
        <fullName evidence="9">C30 carotenoid synthase</fullName>
    </alternativeName>
    <alternativeName>
        <fullName evidence="10">Dehydrosqualene synthase</fullName>
    </alternativeName>
</protein>
<keyword evidence="7" id="KW-0808">Transferase</keyword>
<dbReference type="SUPFAM" id="SSF48576">
    <property type="entry name" value="Terpenoid synthases"/>
    <property type="match status" value="1"/>
</dbReference>
<dbReference type="Gene3D" id="1.10.600.10">
    <property type="entry name" value="Farnesyl Diphosphate Synthase"/>
    <property type="match status" value="1"/>
</dbReference>
<name>A0A328A2D0_9STAP</name>
<dbReference type="GO" id="GO:0016117">
    <property type="term" value="P:carotenoid biosynthetic process"/>
    <property type="evidence" value="ECO:0007669"/>
    <property type="project" value="UniProtKB-KW"/>
</dbReference>
<dbReference type="SFLD" id="SFLDG01212">
    <property type="entry name" value="Phytoene_synthase_like"/>
    <property type="match status" value="1"/>
</dbReference>
<dbReference type="CDD" id="cd00683">
    <property type="entry name" value="Trans_IPPS_HH"/>
    <property type="match status" value="1"/>
</dbReference>
<dbReference type="GO" id="GO:0051996">
    <property type="term" value="F:squalene synthase [NAD(P)H] activity"/>
    <property type="evidence" value="ECO:0007669"/>
    <property type="project" value="InterPro"/>
</dbReference>
<comment type="function">
    <text evidence="2">Involved in the biosynthesis of the yellow-orange carotenoid staphyloxanthin, which plays a role in the virulence via its protective function against oxidative stress. Catalyzes the head-to-head condensation of two molecules of farnesyl diphosphate (FPP) into the colorless C(30) carotenoid 4,4'-diapophytoene (dehydrosqualene).</text>
</comment>
<dbReference type="SFLD" id="SFLDG01018">
    <property type="entry name" value="Squalene/Phytoene_Synthase_Lik"/>
    <property type="match status" value="1"/>
</dbReference>
<evidence type="ECO:0000256" key="8">
    <source>
        <dbReference type="ARBA" id="ARBA00022746"/>
    </source>
</evidence>
<dbReference type="AlphaFoldDB" id="A0A328A2D0"/>
<evidence type="ECO:0000256" key="6">
    <source>
        <dbReference type="ARBA" id="ARBA00016163"/>
    </source>
</evidence>
<dbReference type="OrthoDB" id="9787280at2"/>
<dbReference type="InterPro" id="IPR033904">
    <property type="entry name" value="Trans_IPPS_HH"/>
</dbReference>
<comment type="similarity">
    <text evidence="4">Belongs to the phytoene/squalene synthase family. CrtM subfamily.</text>
</comment>
<dbReference type="InterPro" id="IPR044843">
    <property type="entry name" value="Trans_IPPS_bact-type"/>
</dbReference>
<proteinExistence type="inferred from homology"/>
<dbReference type="EC" id="2.5.1.96" evidence="5"/>
<dbReference type="PROSITE" id="PS01045">
    <property type="entry name" value="SQUALEN_PHYTOEN_SYN_2"/>
    <property type="match status" value="1"/>
</dbReference>
<evidence type="ECO:0000256" key="10">
    <source>
        <dbReference type="ARBA" id="ARBA00032389"/>
    </source>
</evidence>
<evidence type="ECO:0000256" key="4">
    <source>
        <dbReference type="ARBA" id="ARBA00009720"/>
    </source>
</evidence>
<dbReference type="InterPro" id="IPR008949">
    <property type="entry name" value="Isoprenoid_synthase_dom_sf"/>
</dbReference>
<evidence type="ECO:0000256" key="7">
    <source>
        <dbReference type="ARBA" id="ARBA00022679"/>
    </source>
</evidence>
<evidence type="ECO:0000313" key="11">
    <source>
        <dbReference type="EMBL" id="RAK48681.1"/>
    </source>
</evidence>
<dbReference type="GO" id="GO:0004311">
    <property type="term" value="F:geranylgeranyl diphosphate synthase activity"/>
    <property type="evidence" value="ECO:0007669"/>
    <property type="project" value="InterPro"/>
</dbReference>
<gene>
    <name evidence="11" type="ORF">BHX94_09760</name>
</gene>
<dbReference type="SFLD" id="SFLDS00005">
    <property type="entry name" value="Isoprenoid_Synthase_Type_I"/>
    <property type="match status" value="1"/>
</dbReference>
<dbReference type="Proteomes" id="UP000249579">
    <property type="component" value="Unassembled WGS sequence"/>
</dbReference>
<accession>A0A328A2D0</accession>
<dbReference type="Pfam" id="PF00494">
    <property type="entry name" value="SQS_PSY"/>
    <property type="match status" value="1"/>
</dbReference>
<evidence type="ECO:0000256" key="3">
    <source>
        <dbReference type="ARBA" id="ARBA00004677"/>
    </source>
</evidence>
<dbReference type="RefSeq" id="WP_111746473.1">
    <property type="nucleotide sequence ID" value="NZ_JBHSQY010000027.1"/>
</dbReference>
<reference evidence="11 12" key="1">
    <citation type="journal article" date="2018" name="Front. Microbiol.">
        <title>Description and Comparative Genomics of Macrococcus caseolyticus subsp. hominis subsp. nov., Macrococcus goetzii sp. nov., Macrococcus epidermidis sp. nov., and Macrococcus bohemicus sp. nov., Novel Macrococci From Human Clinical Material With Virulence Potential and Suspected Uptake of Foreign DNA by Natural Transformation.</title>
        <authorList>
            <person name="Maslanova I."/>
            <person name="Wertheimer Z."/>
            <person name="Sedlacek I."/>
            <person name="Svec P."/>
            <person name="Indrakova A."/>
            <person name="Kovarovic V."/>
            <person name="Schumann P."/>
            <person name="Sproer C."/>
            <person name="Kralova S."/>
            <person name="Sedo O."/>
            <person name="Kristofova L."/>
            <person name="Vrbovska V."/>
            <person name="Fuzik T."/>
            <person name="Petras P."/>
            <person name="Zdrahal Z."/>
            <person name="Ruzickova V."/>
            <person name="Doskar J."/>
            <person name="Pantucek R."/>
        </authorList>
    </citation>
    <scope>NUCLEOTIDE SEQUENCE [LARGE SCALE GENOMIC DNA]</scope>
    <source>
        <strain evidence="11 12">03/115</strain>
    </source>
</reference>
<evidence type="ECO:0000256" key="2">
    <source>
        <dbReference type="ARBA" id="ARBA00002144"/>
    </source>
</evidence>
<comment type="caution">
    <text evidence="11">The sequence shown here is derived from an EMBL/GenBank/DDBJ whole genome shotgun (WGS) entry which is preliminary data.</text>
</comment>
<sequence>MSTIDKDYQYCEAIIKQHSKSFYYGFKQLPKNDAKAVYAVYAFCRMADDMVDQKESVQYRKAELDTLSDQFKQFEQGLIIDQPMWRALADVRYRYPLEISAFKMQLAGQQMDLVYTQPETMADLERYSQYVAGSVGRMLLPILSEDVTLELKQNAEKLGVAMQITNILRDIGEDFKVHQRIYLPAQIMRQWNYTQQDLESHEVNSAFVGMWETLAQYAERLYDEFCHSITHYKQEARMPLLLSMLVYKEILNEIRRNDYDCFTKRNHVSLLDKYRLKKEAISYLKRK</sequence>
<evidence type="ECO:0000313" key="12">
    <source>
        <dbReference type="Proteomes" id="UP000249579"/>
    </source>
</evidence>